<dbReference type="SUPFAM" id="SSF53850">
    <property type="entry name" value="Periplasmic binding protein-like II"/>
    <property type="match status" value="1"/>
</dbReference>
<keyword evidence="1" id="KW-1003">Cell membrane</keyword>
<keyword evidence="5" id="KW-0449">Lipoprotein</keyword>
<gene>
    <name evidence="7" type="ORF">IV56_GL001236</name>
</gene>
<dbReference type="PANTHER" id="PTHR43649">
    <property type="entry name" value="ARABINOSE-BINDING PROTEIN-RELATED"/>
    <property type="match status" value="1"/>
</dbReference>
<dbReference type="Gene3D" id="3.40.190.10">
    <property type="entry name" value="Periplasmic binding protein-like II"/>
    <property type="match status" value="2"/>
</dbReference>
<dbReference type="InterPro" id="IPR006059">
    <property type="entry name" value="SBP"/>
</dbReference>
<accession>A0A0R2MSC0</accession>
<dbReference type="InterPro" id="IPR050490">
    <property type="entry name" value="Bact_solute-bd_prot1"/>
</dbReference>
<evidence type="ECO:0000256" key="6">
    <source>
        <dbReference type="SAM" id="SignalP"/>
    </source>
</evidence>
<comment type="caution">
    <text evidence="7">The sequence shown here is derived from an EMBL/GenBank/DDBJ whole genome shotgun (WGS) entry which is preliminary data.</text>
</comment>
<sequence length="426" mass="46436">MKKMTKVLAGLVSAAALTLILTACGSSSSSSSSTSKDGTQTVQFFSTKSENGTTYKKLIKEFEKDNPKIKIEYQSPQNQATVLKTDLAKGTFPDVVSIGGDAVFKSMQDAKVFKDLSNESYVKNINPTYKNMITNLYSEKGLYAVPYATNASGVIYNKDLFKKAGITDTPKSWSELIADAKKLKAAGITPFGVAYKDAWTAAVPWDQAAANLTPKNFTTQRLDNKTTFAKTHKEVMSRFLDIIQYGENDFMGQGYNDINTAFAQGKIAMIFQGNWNIPELTKLNKNLNVDMFVSPMSNKAGDSKLVSGVDVALGIYNKTKVSAAANKWVSFLMEKKNAQTYTDEQFAFSAVNGVTQDSKTVAGVKADIEDGKVLDFPDHNYPGALDITKPLSQAALNAKNGMSRSENTTQTLKAFDTAYDSANVKN</sequence>
<dbReference type="PANTHER" id="PTHR43649:SF33">
    <property type="entry name" value="POLYGALACTURONAN_RHAMNOGALACTURONAN-BINDING PROTEIN YTCQ"/>
    <property type="match status" value="1"/>
</dbReference>
<dbReference type="STRING" id="1293598.IV56_GL001236"/>
<dbReference type="PROSITE" id="PS51257">
    <property type="entry name" value="PROKAR_LIPOPROTEIN"/>
    <property type="match status" value="1"/>
</dbReference>
<dbReference type="PATRIC" id="fig|1293598.4.peg.1299"/>
<dbReference type="EMBL" id="JQCE01000038">
    <property type="protein sequence ID" value="KRO16453.1"/>
    <property type="molecule type" value="Genomic_DNA"/>
</dbReference>
<keyword evidence="3" id="KW-0472">Membrane</keyword>
<proteinExistence type="predicted"/>
<evidence type="ECO:0000256" key="4">
    <source>
        <dbReference type="ARBA" id="ARBA00023139"/>
    </source>
</evidence>
<evidence type="ECO:0000313" key="8">
    <source>
        <dbReference type="Proteomes" id="UP000050969"/>
    </source>
</evidence>
<keyword evidence="8" id="KW-1185">Reference proteome</keyword>
<name>A0A0R2MSC0_9LACO</name>
<dbReference type="Pfam" id="PF01547">
    <property type="entry name" value="SBP_bac_1"/>
    <property type="match status" value="1"/>
</dbReference>
<evidence type="ECO:0000256" key="5">
    <source>
        <dbReference type="ARBA" id="ARBA00023288"/>
    </source>
</evidence>
<keyword evidence="4" id="KW-0564">Palmitate</keyword>
<evidence type="ECO:0000256" key="3">
    <source>
        <dbReference type="ARBA" id="ARBA00023136"/>
    </source>
</evidence>
<reference evidence="7 8" key="1">
    <citation type="journal article" date="2015" name="Genome Announc.">
        <title>Expanding the biotechnology potential of lactobacilli through comparative genomics of 213 strains and associated genera.</title>
        <authorList>
            <person name="Sun Z."/>
            <person name="Harris H.M."/>
            <person name="McCann A."/>
            <person name="Guo C."/>
            <person name="Argimon S."/>
            <person name="Zhang W."/>
            <person name="Yang X."/>
            <person name="Jeffery I.B."/>
            <person name="Cooney J.C."/>
            <person name="Kagawa T.F."/>
            <person name="Liu W."/>
            <person name="Song Y."/>
            <person name="Salvetti E."/>
            <person name="Wrobel A."/>
            <person name="Rasinkangas P."/>
            <person name="Parkhill J."/>
            <person name="Rea M.C."/>
            <person name="O'Sullivan O."/>
            <person name="Ritari J."/>
            <person name="Douillard F.P."/>
            <person name="Paul Ross R."/>
            <person name="Yang R."/>
            <person name="Briner A.E."/>
            <person name="Felis G.E."/>
            <person name="de Vos W.M."/>
            <person name="Barrangou R."/>
            <person name="Klaenhammer T.R."/>
            <person name="Caufield P.W."/>
            <person name="Cui Y."/>
            <person name="Zhang H."/>
            <person name="O'Toole P.W."/>
        </authorList>
    </citation>
    <scope>NUCLEOTIDE SEQUENCE [LARGE SCALE GENOMIC DNA]</scope>
    <source>
        <strain evidence="7 8">DSM 24301</strain>
    </source>
</reference>
<dbReference type="AlphaFoldDB" id="A0A0R2MSC0"/>
<dbReference type="RefSeq" id="WP_225426433.1">
    <property type="nucleotide sequence ID" value="NZ_JQCE01000038.1"/>
</dbReference>
<keyword evidence="2 6" id="KW-0732">Signal</keyword>
<evidence type="ECO:0000256" key="2">
    <source>
        <dbReference type="ARBA" id="ARBA00022729"/>
    </source>
</evidence>
<evidence type="ECO:0000256" key="1">
    <source>
        <dbReference type="ARBA" id="ARBA00022475"/>
    </source>
</evidence>
<organism evidence="7 8">
    <name type="scientific">Lacticaseibacillus saniviri JCM 17471 = DSM 24301</name>
    <dbReference type="NCBI Taxonomy" id="1293598"/>
    <lineage>
        <taxon>Bacteria</taxon>
        <taxon>Bacillati</taxon>
        <taxon>Bacillota</taxon>
        <taxon>Bacilli</taxon>
        <taxon>Lactobacillales</taxon>
        <taxon>Lactobacillaceae</taxon>
        <taxon>Lacticaseibacillus</taxon>
    </lineage>
</organism>
<protein>
    <submittedName>
        <fullName evidence="7">Extracellular solute-binding protein family 1</fullName>
    </submittedName>
</protein>
<feature type="chain" id="PRO_5006420680" evidence="6">
    <location>
        <begin position="26"/>
        <end position="426"/>
    </location>
</feature>
<feature type="signal peptide" evidence="6">
    <location>
        <begin position="1"/>
        <end position="25"/>
    </location>
</feature>
<dbReference type="Proteomes" id="UP000050969">
    <property type="component" value="Unassembled WGS sequence"/>
</dbReference>
<evidence type="ECO:0000313" key="7">
    <source>
        <dbReference type="EMBL" id="KRO16453.1"/>
    </source>
</evidence>